<evidence type="ECO:0000259" key="2">
    <source>
        <dbReference type="Pfam" id="PF00582"/>
    </source>
</evidence>
<keyword evidence="4" id="KW-1185">Reference proteome</keyword>
<gene>
    <name evidence="3" type="ORF">Aph01nite_69660</name>
</gene>
<comment type="caution">
    <text evidence="3">The sequence shown here is derived from an EMBL/GenBank/DDBJ whole genome shotgun (WGS) entry which is preliminary data.</text>
</comment>
<evidence type="ECO:0000256" key="1">
    <source>
        <dbReference type="ARBA" id="ARBA00008791"/>
    </source>
</evidence>
<evidence type="ECO:0000313" key="4">
    <source>
        <dbReference type="Proteomes" id="UP000640052"/>
    </source>
</evidence>
<feature type="domain" description="UspA" evidence="2">
    <location>
        <begin position="13"/>
        <end position="148"/>
    </location>
</feature>
<reference evidence="3" key="1">
    <citation type="submission" date="2021-01" db="EMBL/GenBank/DDBJ databases">
        <title>Whole genome shotgun sequence of Acrocarpospora phusangensis NBRC 108782.</title>
        <authorList>
            <person name="Komaki H."/>
            <person name="Tamura T."/>
        </authorList>
    </citation>
    <scope>NUCLEOTIDE SEQUENCE</scope>
    <source>
        <strain evidence="3">NBRC 108782</strain>
    </source>
</reference>
<dbReference type="SUPFAM" id="SSF52402">
    <property type="entry name" value="Adenine nucleotide alpha hydrolases-like"/>
    <property type="match status" value="2"/>
</dbReference>
<dbReference type="Pfam" id="PF00582">
    <property type="entry name" value="Usp"/>
    <property type="match status" value="2"/>
</dbReference>
<comment type="similarity">
    <text evidence="1">Belongs to the universal stress protein A family.</text>
</comment>
<proteinExistence type="inferred from homology"/>
<protein>
    <submittedName>
        <fullName evidence="3">Universal stress protein</fullName>
    </submittedName>
</protein>
<dbReference type="PRINTS" id="PR01438">
    <property type="entry name" value="UNVRSLSTRESS"/>
</dbReference>
<name>A0A919QIV9_9ACTN</name>
<organism evidence="3 4">
    <name type="scientific">Acrocarpospora phusangensis</name>
    <dbReference type="NCBI Taxonomy" id="1070424"/>
    <lineage>
        <taxon>Bacteria</taxon>
        <taxon>Bacillati</taxon>
        <taxon>Actinomycetota</taxon>
        <taxon>Actinomycetes</taxon>
        <taxon>Streptosporangiales</taxon>
        <taxon>Streptosporangiaceae</taxon>
        <taxon>Acrocarpospora</taxon>
    </lineage>
</organism>
<evidence type="ECO:0000313" key="3">
    <source>
        <dbReference type="EMBL" id="GIH28656.1"/>
    </source>
</evidence>
<dbReference type="Gene3D" id="3.40.50.620">
    <property type="entry name" value="HUPs"/>
    <property type="match status" value="2"/>
</dbReference>
<dbReference type="InterPro" id="IPR006015">
    <property type="entry name" value="Universal_stress_UspA"/>
</dbReference>
<dbReference type="InterPro" id="IPR014729">
    <property type="entry name" value="Rossmann-like_a/b/a_fold"/>
</dbReference>
<feature type="domain" description="UspA" evidence="2">
    <location>
        <begin position="158"/>
        <end position="287"/>
    </location>
</feature>
<dbReference type="PANTHER" id="PTHR46553:SF3">
    <property type="entry name" value="ADENINE NUCLEOTIDE ALPHA HYDROLASES-LIKE SUPERFAMILY PROTEIN"/>
    <property type="match status" value="1"/>
</dbReference>
<dbReference type="AlphaFoldDB" id="A0A919QIV9"/>
<dbReference type="Proteomes" id="UP000640052">
    <property type="component" value="Unassembled WGS sequence"/>
</dbReference>
<dbReference type="EMBL" id="BOOA01000088">
    <property type="protein sequence ID" value="GIH28656.1"/>
    <property type="molecule type" value="Genomic_DNA"/>
</dbReference>
<dbReference type="InterPro" id="IPR006016">
    <property type="entry name" value="UspA"/>
</dbReference>
<dbReference type="PANTHER" id="PTHR46553">
    <property type="entry name" value="ADENINE NUCLEOTIDE ALPHA HYDROLASES-LIKE SUPERFAMILY PROTEIN"/>
    <property type="match status" value="1"/>
</dbReference>
<accession>A0A919QIV9</accession>
<sequence>MKAASTPREDIVIIVGVDGLRAGLEAVAWAAHEAVLRDVPLRVVYAVPAWCLDRGQAGPYSGVASWMRDGGHVALAEAVAAAQRAEPKVRVEPALVGDDPRLALIKESREADLLVVGDSGLGALRGKLVGSVAYGVAGHAVCDVVVVRKWRSPPRPEIVVGVDGSTAQPAVLEFAFKEAALRGNDLRAVLAWDWHDLIRTDVLGTEPEASRRTLAEALAGWQETYPDVRASTDVVQGHPVDALSHAAEGADLLVVGSHGHGILTGMLLGSISQAMMHHAPCPVGIVRITS</sequence>